<keyword evidence="4" id="KW-0812">Transmembrane</keyword>
<evidence type="ECO:0000313" key="9">
    <source>
        <dbReference type="EMBL" id="KZO90781.1"/>
    </source>
</evidence>
<dbReference type="GO" id="GO:0005783">
    <property type="term" value="C:endoplasmic reticulum"/>
    <property type="evidence" value="ECO:0007669"/>
    <property type="project" value="TreeGrafter"/>
</dbReference>
<protein>
    <recommendedName>
        <fullName evidence="8">Glycosyltransferase 61 catalytic domain-containing protein</fullName>
    </recommendedName>
</protein>
<gene>
    <name evidence="9" type="ORF">CALVIDRAFT_456036</name>
</gene>
<dbReference type="GO" id="GO:0097363">
    <property type="term" value="F:protein O-acetylglucosaminyltransferase activity"/>
    <property type="evidence" value="ECO:0007669"/>
    <property type="project" value="TreeGrafter"/>
</dbReference>
<keyword evidence="6" id="KW-0472">Membrane</keyword>
<dbReference type="OrthoDB" id="529273at2759"/>
<name>A0A167GPU6_CALVF</name>
<reference evidence="9 10" key="1">
    <citation type="journal article" date="2016" name="Mol. Biol. Evol.">
        <title>Comparative Genomics of Early-Diverging Mushroom-Forming Fungi Provides Insights into the Origins of Lignocellulose Decay Capabilities.</title>
        <authorList>
            <person name="Nagy L.G."/>
            <person name="Riley R."/>
            <person name="Tritt A."/>
            <person name="Adam C."/>
            <person name="Daum C."/>
            <person name="Floudas D."/>
            <person name="Sun H."/>
            <person name="Yadav J.S."/>
            <person name="Pangilinan J."/>
            <person name="Larsson K.H."/>
            <person name="Matsuura K."/>
            <person name="Barry K."/>
            <person name="Labutti K."/>
            <person name="Kuo R."/>
            <person name="Ohm R.A."/>
            <person name="Bhattacharya S.S."/>
            <person name="Shirouzu T."/>
            <person name="Yoshinaga Y."/>
            <person name="Martin F.M."/>
            <person name="Grigoriev I.V."/>
            <person name="Hibbett D.S."/>
        </authorList>
    </citation>
    <scope>NUCLEOTIDE SEQUENCE [LARGE SCALE GENOMIC DNA]</scope>
    <source>
        <strain evidence="9 10">TUFC12733</strain>
    </source>
</reference>
<dbReference type="AlphaFoldDB" id="A0A167GPU6"/>
<evidence type="ECO:0000259" key="8">
    <source>
        <dbReference type="Pfam" id="PF04577"/>
    </source>
</evidence>
<dbReference type="Proteomes" id="UP000076738">
    <property type="component" value="Unassembled WGS sequence"/>
</dbReference>
<accession>A0A167GPU6</accession>
<dbReference type="Pfam" id="PF04577">
    <property type="entry name" value="Glyco_transf_61"/>
    <property type="match status" value="1"/>
</dbReference>
<evidence type="ECO:0000256" key="3">
    <source>
        <dbReference type="ARBA" id="ARBA00022679"/>
    </source>
</evidence>
<dbReference type="PANTHER" id="PTHR20961">
    <property type="entry name" value="GLYCOSYLTRANSFERASE"/>
    <property type="match status" value="1"/>
</dbReference>
<feature type="non-terminal residue" evidence="9">
    <location>
        <position position="1"/>
    </location>
</feature>
<organism evidence="9 10">
    <name type="scientific">Calocera viscosa (strain TUFC12733)</name>
    <dbReference type="NCBI Taxonomy" id="1330018"/>
    <lineage>
        <taxon>Eukaryota</taxon>
        <taxon>Fungi</taxon>
        <taxon>Dikarya</taxon>
        <taxon>Basidiomycota</taxon>
        <taxon>Agaricomycotina</taxon>
        <taxon>Dacrymycetes</taxon>
        <taxon>Dacrymycetales</taxon>
        <taxon>Dacrymycetaceae</taxon>
        <taxon>Calocera</taxon>
    </lineage>
</organism>
<evidence type="ECO:0000256" key="7">
    <source>
        <dbReference type="ARBA" id="ARBA00023180"/>
    </source>
</evidence>
<evidence type="ECO:0000256" key="4">
    <source>
        <dbReference type="ARBA" id="ARBA00022692"/>
    </source>
</evidence>
<evidence type="ECO:0000256" key="6">
    <source>
        <dbReference type="ARBA" id="ARBA00023136"/>
    </source>
</evidence>
<dbReference type="GO" id="GO:0035269">
    <property type="term" value="P:protein O-linked glycosylation via mannose"/>
    <property type="evidence" value="ECO:0007669"/>
    <property type="project" value="TreeGrafter"/>
</dbReference>
<dbReference type="InterPro" id="IPR049625">
    <property type="entry name" value="Glyco_transf_61_cat"/>
</dbReference>
<keyword evidence="7" id="KW-0325">Glycoprotein</keyword>
<keyword evidence="2" id="KW-0328">Glycosyltransferase</keyword>
<sequence>TELVSHSPGWTLFTNLYFSNGTFFIVSDKDAVGGDYWPERRFITSTGLPGYHDNSAQREPTKKEMDVITSKQAEEIWGDRVFDVQGFSVLANDPKQFLQHYYHVAAEILLGIERVCTNLDPMPGPDGTVSAPSPERIIFLNTDEDGFTDYPGLDKFYLYAQWPHITPLYQPSWEAMASLMAQSRKAFRFPAALFIDRSAAFRGKYTEWTSRTPAGPWAAGGGDFGTGGVGRNQFWYESARRRVLSFVGVSQDVQNIALRAMDPPLAPPRSDGLQDKYQVTYISRQRTGRRLNDEDHWRLVNALRQMCQRHHWKFVFMLAEELTRDEQMRIAAETTVWVAVHGNGLTHMLLQPPHPRSAVIEIFHPPGFARDYEWTAGILGHNYYTIHNDTFYTTPNLAEQQYPEWLYGKDIPVQPEVVVGVIQQQLLGEI</sequence>
<dbReference type="PANTHER" id="PTHR20961:SF38">
    <property type="entry name" value="PROTEIN O-LINKED-MANNOSE BETA-1,4-N-ACETYLGLUCOSAMINYLTRANSFERASE 2"/>
    <property type="match status" value="1"/>
</dbReference>
<keyword evidence="3" id="KW-0808">Transferase</keyword>
<keyword evidence="10" id="KW-1185">Reference proteome</keyword>
<dbReference type="EMBL" id="KV417334">
    <property type="protein sequence ID" value="KZO90781.1"/>
    <property type="molecule type" value="Genomic_DNA"/>
</dbReference>
<proteinExistence type="predicted"/>
<dbReference type="InterPro" id="IPR007657">
    <property type="entry name" value="Glycosyltransferase_61"/>
</dbReference>
<evidence type="ECO:0000256" key="1">
    <source>
        <dbReference type="ARBA" id="ARBA00004167"/>
    </source>
</evidence>
<dbReference type="GO" id="GO:0016020">
    <property type="term" value="C:membrane"/>
    <property type="evidence" value="ECO:0007669"/>
    <property type="project" value="UniProtKB-SubCell"/>
</dbReference>
<keyword evidence="5" id="KW-1133">Transmembrane helix</keyword>
<feature type="non-terminal residue" evidence="9">
    <location>
        <position position="430"/>
    </location>
</feature>
<comment type="subcellular location">
    <subcellularLocation>
        <location evidence="1">Membrane</location>
        <topology evidence="1">Single-pass membrane protein</topology>
    </subcellularLocation>
</comment>
<evidence type="ECO:0000256" key="2">
    <source>
        <dbReference type="ARBA" id="ARBA00022676"/>
    </source>
</evidence>
<feature type="domain" description="Glycosyltransferase 61 catalytic" evidence="8">
    <location>
        <begin position="236"/>
        <end position="354"/>
    </location>
</feature>
<evidence type="ECO:0000313" key="10">
    <source>
        <dbReference type="Proteomes" id="UP000076738"/>
    </source>
</evidence>
<evidence type="ECO:0000256" key="5">
    <source>
        <dbReference type="ARBA" id="ARBA00022989"/>
    </source>
</evidence>